<proteinExistence type="predicted"/>
<keyword evidence="3" id="KW-0548">Nucleotidyltransferase</keyword>
<feature type="region of interest" description="Disordered" evidence="1">
    <location>
        <begin position="177"/>
        <end position="203"/>
    </location>
</feature>
<evidence type="ECO:0000256" key="1">
    <source>
        <dbReference type="SAM" id="MobiDB-lite"/>
    </source>
</evidence>
<dbReference type="Pfam" id="PF03732">
    <property type="entry name" value="Retrotrans_gag"/>
    <property type="match status" value="1"/>
</dbReference>
<accession>A0A6L2L0D5</accession>
<dbReference type="AlphaFoldDB" id="A0A6L2L0D5"/>
<evidence type="ECO:0000313" key="3">
    <source>
        <dbReference type="EMBL" id="GEU53745.1"/>
    </source>
</evidence>
<keyword evidence="3" id="KW-0695">RNA-directed DNA polymerase</keyword>
<dbReference type="PANTHER" id="PTHR15503:SF45">
    <property type="entry name" value="RNA-DIRECTED DNA POLYMERASE HOMOLOG"/>
    <property type="match status" value="1"/>
</dbReference>
<dbReference type="InterPro" id="IPR005162">
    <property type="entry name" value="Retrotrans_gag_dom"/>
</dbReference>
<feature type="region of interest" description="Disordered" evidence="1">
    <location>
        <begin position="81"/>
        <end position="117"/>
    </location>
</feature>
<dbReference type="PANTHER" id="PTHR15503">
    <property type="entry name" value="LDOC1 RELATED"/>
    <property type="match status" value="1"/>
</dbReference>
<sequence length="652" mass="73401">MIHHSPRLTFLLRGHLQHLVHLTSSYDSYTKTTYPSWSIVALPSQWADTHDVREEEVGPLPTHLLIMIYLVDYSSLDHLSSDDSSRDSSSSSSSETSSNPSSDDLLNSLSKHSLPAPSSGIRPSHHLCSLVPSAPCISAAITNRLSYSFSSASPFRKKSRSPTASVPLYSPVPRALFSPRNDLLPSPKRIRSPKSATNLKGCSEDSFKPYVPREARLGVDVEDESFEPSRARGIDARVVVEAVDRDEVETGARAQTRRRVNEQIDCRMAEALGACDAARNLEPLMRYGGEHEEVNENRGNRNGGNRNRGNGKGGANGNGNGNGGGYGYNFGGFMPTRECTYQDFLKCQPLKFNKTKGVVGLTRWFEKMEMVFHINNYPEKYQVNYDACTLLNNALTWWNSYKRTIGIEAAYAMKWTKLIKLMTKVYCPRNEIQKMKTELWNLAVKGNDLTAYTRRFQELVILCTRMVPNEEDNVKRFVRGYTLRLLGHPFDIDLMPVKLGCFGVIIGMDWLVKYHAMIVCDEKVVPIPYGDEVLIICSDDCDGGGRSKLNIISCTKTQKYIERGCQVYLAQVTSKKTEDKLEDKRFEDMSIVQEFLKVFPEDLPRLPPARQVEFQIDLVLSAAPVARAPYRLAPAETQEFPLNCKNFMTEDL</sequence>
<comment type="caution">
    <text evidence="3">The sequence shown here is derived from an EMBL/GenBank/DDBJ whole genome shotgun (WGS) entry which is preliminary data.</text>
</comment>
<keyword evidence="3" id="KW-0808">Transferase</keyword>
<protein>
    <submittedName>
        <fullName evidence="3">Reverse transcriptase domain-containing protein</fullName>
    </submittedName>
</protein>
<gene>
    <name evidence="3" type="ORF">Tci_025723</name>
</gene>
<reference evidence="3" key="1">
    <citation type="journal article" date="2019" name="Sci. Rep.">
        <title>Draft genome of Tanacetum cinerariifolium, the natural source of mosquito coil.</title>
        <authorList>
            <person name="Yamashiro T."/>
            <person name="Shiraishi A."/>
            <person name="Satake H."/>
            <person name="Nakayama K."/>
        </authorList>
    </citation>
    <scope>NUCLEOTIDE SEQUENCE</scope>
</reference>
<organism evidence="3">
    <name type="scientific">Tanacetum cinerariifolium</name>
    <name type="common">Dalmatian daisy</name>
    <name type="synonym">Chrysanthemum cinerariifolium</name>
    <dbReference type="NCBI Taxonomy" id="118510"/>
    <lineage>
        <taxon>Eukaryota</taxon>
        <taxon>Viridiplantae</taxon>
        <taxon>Streptophyta</taxon>
        <taxon>Embryophyta</taxon>
        <taxon>Tracheophyta</taxon>
        <taxon>Spermatophyta</taxon>
        <taxon>Magnoliopsida</taxon>
        <taxon>eudicotyledons</taxon>
        <taxon>Gunneridae</taxon>
        <taxon>Pentapetalae</taxon>
        <taxon>asterids</taxon>
        <taxon>campanulids</taxon>
        <taxon>Asterales</taxon>
        <taxon>Asteraceae</taxon>
        <taxon>Asteroideae</taxon>
        <taxon>Anthemideae</taxon>
        <taxon>Anthemidinae</taxon>
        <taxon>Tanacetum</taxon>
    </lineage>
</organism>
<feature type="domain" description="Retrotransposon gag" evidence="2">
    <location>
        <begin position="389"/>
        <end position="480"/>
    </location>
</feature>
<dbReference type="InterPro" id="IPR032567">
    <property type="entry name" value="RTL1-rel"/>
</dbReference>
<dbReference type="GO" id="GO:0003964">
    <property type="term" value="F:RNA-directed DNA polymerase activity"/>
    <property type="evidence" value="ECO:0007669"/>
    <property type="project" value="UniProtKB-KW"/>
</dbReference>
<dbReference type="EMBL" id="BKCJ010003222">
    <property type="protein sequence ID" value="GEU53745.1"/>
    <property type="molecule type" value="Genomic_DNA"/>
</dbReference>
<feature type="region of interest" description="Disordered" evidence="1">
    <location>
        <begin position="290"/>
        <end position="320"/>
    </location>
</feature>
<feature type="compositionally biased region" description="Gly residues" evidence="1">
    <location>
        <begin position="310"/>
        <end position="320"/>
    </location>
</feature>
<evidence type="ECO:0000259" key="2">
    <source>
        <dbReference type="Pfam" id="PF03732"/>
    </source>
</evidence>
<name>A0A6L2L0D5_TANCI</name>
<feature type="compositionally biased region" description="Basic and acidic residues" evidence="1">
    <location>
        <begin position="290"/>
        <end position="299"/>
    </location>
</feature>
<feature type="compositionally biased region" description="Low complexity" evidence="1">
    <location>
        <begin position="87"/>
        <end position="114"/>
    </location>
</feature>